<dbReference type="EMBL" id="VSSQ01022015">
    <property type="protein sequence ID" value="MPM68009.1"/>
    <property type="molecule type" value="Genomic_DNA"/>
</dbReference>
<proteinExistence type="predicted"/>
<evidence type="ECO:0000313" key="1">
    <source>
        <dbReference type="EMBL" id="MPM68009.1"/>
    </source>
</evidence>
<sequence length="104" mass="11448">MLVGHCAEDQRRLSVAFQHAPLHLAKITRTEIGKHTALEGEPALDILLARTGEAKIDHRVDGERPRAVERETALVANVINIHHTALLMRGNGDAAAHMDNDHIK</sequence>
<reference evidence="1" key="1">
    <citation type="submission" date="2019-08" db="EMBL/GenBank/DDBJ databases">
        <authorList>
            <person name="Kucharzyk K."/>
            <person name="Murdoch R.W."/>
            <person name="Higgins S."/>
            <person name="Loffler F."/>
        </authorList>
    </citation>
    <scope>NUCLEOTIDE SEQUENCE</scope>
</reference>
<dbReference type="AlphaFoldDB" id="A0A645BRF7"/>
<protein>
    <submittedName>
        <fullName evidence="1">Uncharacterized protein</fullName>
    </submittedName>
</protein>
<name>A0A645BRF7_9ZZZZ</name>
<gene>
    <name evidence="1" type="ORF">SDC9_114935</name>
</gene>
<accession>A0A645BRF7</accession>
<comment type="caution">
    <text evidence="1">The sequence shown here is derived from an EMBL/GenBank/DDBJ whole genome shotgun (WGS) entry which is preliminary data.</text>
</comment>
<organism evidence="1">
    <name type="scientific">bioreactor metagenome</name>
    <dbReference type="NCBI Taxonomy" id="1076179"/>
    <lineage>
        <taxon>unclassified sequences</taxon>
        <taxon>metagenomes</taxon>
        <taxon>ecological metagenomes</taxon>
    </lineage>
</organism>